<proteinExistence type="predicted"/>
<sequence>MLSLLVTPAVASGIDTAAMLGAQAASAAQIVCAESSVLLRAGALTRVTLDKTGTITEPSLDVAGFVLPPAGGRMAGTWRVRSVAEEEASADDRAEGQRYGSTDGPVVFDDPALPRELATACKGAPETIIQLCGWSDERAAAAATRACEQLQAGGFRVVALAFARVSEETASRAVTELDDRVARDTLESGLHFAGAVSFANLPKHGSTEAWQSMAAAGLELCVVTGDSALTAGQVVRTVSGAARGLRSGAAWGGPRGGLGAEDAGEPRTVVVERRAAAGEGAPRSLSVREVRFVGRELRGRGEAAPAAGSPVECGAAEAARALLRAASDPAAVPACTGAAFLELAALAATGDAADRALARQALASLRVVGRASPDDKGRALSLLRGLTEGGGGRILHCGDSANDVQAFSAANVSVSIAAGDLQEVASGGAPSAEAAAGGGAAAAESVAALLAASSASVSTARGSLGALTETLRRGMAARSAARFATEYAVVTAVGNAGRMLAAYAAGHAAVPLWLEVVPQLVDALAVLAAASSAVFAVARSLPGPGRRLQAGSTPLARPPSPLRVVALCALQLTVTLAVAMSPLRPEPGRLLADPWESGMTVAAVFMGAVTFALLVPGPPVQRGLASRPLDAIVVACVLAAAATLQFGLPDSQLA</sequence>
<accession>A0A5A8EPR9</accession>
<dbReference type="GO" id="GO:0019829">
    <property type="term" value="F:ATPase-coupled monoatomic cation transmembrane transporter activity"/>
    <property type="evidence" value="ECO:0007669"/>
    <property type="project" value="TreeGrafter"/>
</dbReference>
<dbReference type="SUPFAM" id="SSF81660">
    <property type="entry name" value="Metal cation-transporting ATPase, ATP-binding domain N"/>
    <property type="match status" value="1"/>
</dbReference>
<reference evidence="8 9" key="1">
    <citation type="submission" date="2019-07" db="EMBL/GenBank/DDBJ databases">
        <title>Genomes of Cafeteria roenbergensis.</title>
        <authorList>
            <person name="Fischer M.G."/>
            <person name="Hackl T."/>
            <person name="Roman M."/>
        </authorList>
    </citation>
    <scope>NUCLEOTIDE SEQUENCE [LARGE SCALE GENOMIC DNA]</scope>
    <source>
        <strain evidence="8 9">E4-10P</strain>
    </source>
</reference>
<dbReference type="PANTHER" id="PTHR45630:SF6">
    <property type="entry name" value="CATION-TRANSPORTING P-TYPE ATPASE N-TERMINAL DOMAIN-CONTAINING PROTEIN"/>
    <property type="match status" value="1"/>
</dbReference>
<evidence type="ECO:0000256" key="7">
    <source>
        <dbReference type="SAM" id="MobiDB-lite"/>
    </source>
</evidence>
<dbReference type="InterPro" id="IPR036412">
    <property type="entry name" value="HAD-like_sf"/>
</dbReference>
<evidence type="ECO:0000256" key="2">
    <source>
        <dbReference type="ARBA" id="ARBA00022723"/>
    </source>
</evidence>
<dbReference type="InterPro" id="IPR023214">
    <property type="entry name" value="HAD_sf"/>
</dbReference>
<dbReference type="Proteomes" id="UP000322899">
    <property type="component" value="Unassembled WGS sequence"/>
</dbReference>
<keyword evidence="3" id="KW-0547">Nucleotide-binding</keyword>
<evidence type="ECO:0000313" key="9">
    <source>
        <dbReference type="Proteomes" id="UP000322899"/>
    </source>
</evidence>
<dbReference type="SUPFAM" id="SSF56784">
    <property type="entry name" value="HAD-like"/>
    <property type="match status" value="1"/>
</dbReference>
<evidence type="ECO:0000313" key="8">
    <source>
        <dbReference type="EMBL" id="KAA0177711.1"/>
    </source>
</evidence>
<keyword evidence="6" id="KW-1278">Translocase</keyword>
<feature type="region of interest" description="Disordered" evidence="7">
    <location>
        <begin position="86"/>
        <end position="105"/>
    </location>
</feature>
<keyword evidence="2" id="KW-0479">Metal-binding</keyword>
<evidence type="ECO:0008006" key="10">
    <source>
        <dbReference type="Google" id="ProtNLM"/>
    </source>
</evidence>
<dbReference type="PANTHER" id="PTHR45630">
    <property type="entry name" value="CATION-TRANSPORTING ATPASE-RELATED"/>
    <property type="match status" value="1"/>
</dbReference>
<dbReference type="EMBL" id="VLTO01000003">
    <property type="protein sequence ID" value="KAA0177711.1"/>
    <property type="molecule type" value="Genomic_DNA"/>
</dbReference>
<dbReference type="OrthoDB" id="48943at2759"/>
<dbReference type="GO" id="GO:0140358">
    <property type="term" value="F:P-type transmembrane transporter activity"/>
    <property type="evidence" value="ECO:0007669"/>
    <property type="project" value="InterPro"/>
</dbReference>
<evidence type="ECO:0000256" key="1">
    <source>
        <dbReference type="ARBA" id="ARBA00004141"/>
    </source>
</evidence>
<evidence type="ECO:0000256" key="4">
    <source>
        <dbReference type="ARBA" id="ARBA00022840"/>
    </source>
</evidence>
<dbReference type="Gene3D" id="3.40.50.1000">
    <property type="entry name" value="HAD superfamily/HAD-like"/>
    <property type="match status" value="1"/>
</dbReference>
<dbReference type="GO" id="GO:0005524">
    <property type="term" value="F:ATP binding"/>
    <property type="evidence" value="ECO:0007669"/>
    <property type="project" value="UniProtKB-KW"/>
</dbReference>
<dbReference type="GO" id="GO:0016020">
    <property type="term" value="C:membrane"/>
    <property type="evidence" value="ECO:0007669"/>
    <property type="project" value="UniProtKB-SubCell"/>
</dbReference>
<dbReference type="InterPro" id="IPR006544">
    <property type="entry name" value="P-type_TPase_V"/>
</dbReference>
<dbReference type="Gene3D" id="3.40.1110.10">
    <property type="entry name" value="Calcium-transporting ATPase, cytoplasmic domain N"/>
    <property type="match status" value="1"/>
</dbReference>
<dbReference type="InterPro" id="IPR023299">
    <property type="entry name" value="ATPase_P-typ_cyto_dom_N"/>
</dbReference>
<organism evidence="8 9">
    <name type="scientific">Cafeteria roenbergensis</name>
    <name type="common">Marine flagellate</name>
    <dbReference type="NCBI Taxonomy" id="33653"/>
    <lineage>
        <taxon>Eukaryota</taxon>
        <taxon>Sar</taxon>
        <taxon>Stramenopiles</taxon>
        <taxon>Bigyra</taxon>
        <taxon>Opalozoa</taxon>
        <taxon>Bicosoecida</taxon>
        <taxon>Cafeteriaceae</taxon>
        <taxon>Cafeteria</taxon>
    </lineage>
</organism>
<protein>
    <recommendedName>
        <fullName evidence="10">Cation-transporting P-type ATPase C-terminal domain-containing protein</fullName>
    </recommendedName>
</protein>
<dbReference type="AlphaFoldDB" id="A0A5A8EPR9"/>
<comment type="caution">
    <text evidence="8">The sequence shown here is derived from an EMBL/GenBank/DDBJ whole genome shotgun (WGS) entry which is preliminary data.</text>
</comment>
<evidence type="ECO:0000256" key="5">
    <source>
        <dbReference type="ARBA" id="ARBA00022842"/>
    </source>
</evidence>
<keyword evidence="4" id="KW-0067">ATP-binding</keyword>
<comment type="subcellular location">
    <subcellularLocation>
        <location evidence="1">Membrane</location>
        <topology evidence="1">Multi-pass membrane protein</topology>
    </subcellularLocation>
</comment>
<keyword evidence="5" id="KW-0460">Magnesium</keyword>
<evidence type="ECO:0000256" key="3">
    <source>
        <dbReference type="ARBA" id="ARBA00022741"/>
    </source>
</evidence>
<dbReference type="GO" id="GO:0046872">
    <property type="term" value="F:metal ion binding"/>
    <property type="evidence" value="ECO:0007669"/>
    <property type="project" value="UniProtKB-KW"/>
</dbReference>
<evidence type="ECO:0000256" key="6">
    <source>
        <dbReference type="ARBA" id="ARBA00022967"/>
    </source>
</evidence>
<gene>
    <name evidence="8" type="ORF">FNF27_00883</name>
</gene>
<name>A0A5A8EPR9_CAFRO</name>